<dbReference type="AlphaFoldDB" id="A0A8J7IGP4"/>
<dbReference type="InterPro" id="IPR050553">
    <property type="entry name" value="Thioredoxin_ResA/DsbE_sf"/>
</dbReference>
<dbReference type="Gene3D" id="3.40.30.10">
    <property type="entry name" value="Glutaredoxin"/>
    <property type="match status" value="1"/>
</dbReference>
<sequence>MKKLLIPLIAIACISCKDDAKVDYALLNGKIINKPVGDFTINSYDGLIKNPIAVGEDGSFVDTLRVKEGTYVLYDGANPTFIYIKPGINLSINYDAKDFQNSINITGNGSEASNYLQLKKEKEKELFGSNPGEVYSLDETAYKAKLNDYKAALTDLISSTKNVPDEFVNQEKRNANYFYLFLLTQYERAHAHFSKQQGFKVSEDFLNELDAIDYNNGSDFEFSPKYKQLVTLHYKEAVSETMKVDSLDYNAAFFKVAKTIDNETIKNGLVFDFAKNGLTYAKDLKTFYNDFMSVSTNESHKAELTKSYNKLKALAKGEPSPAFVNYENFKGGKTSLHDLKGKYVYVDVWATWCGPCKREIPFLKDVEQKYHGKNIEFVSISVDKASDYDKWKQMIEEQDLKGIQLFADKSWNSDFVQGYQIKGIPRFILIDPDGNIVSPNAPRPSNPELISLFTSLNI</sequence>
<dbReference type="EMBL" id="JAELVQ010000026">
    <property type="protein sequence ID" value="MBJ6369407.1"/>
    <property type="molecule type" value="Genomic_DNA"/>
</dbReference>
<dbReference type="GO" id="GO:0017004">
    <property type="term" value="P:cytochrome complex assembly"/>
    <property type="evidence" value="ECO:0007669"/>
    <property type="project" value="UniProtKB-KW"/>
</dbReference>
<reference evidence="6" key="1">
    <citation type="submission" date="2020-12" db="EMBL/GenBank/DDBJ databases">
        <title>Snuella sp. nov., isolated from sediment in Incheon.</title>
        <authorList>
            <person name="Kim W."/>
        </authorList>
    </citation>
    <scope>NUCLEOTIDE SEQUENCE</scope>
    <source>
        <strain evidence="6">CAU 1569</strain>
    </source>
</reference>
<accession>A0A8J7IGP4</accession>
<comment type="caution">
    <text evidence="6">The sequence shown here is derived from an EMBL/GenBank/DDBJ whole genome shotgun (WGS) entry which is preliminary data.</text>
</comment>
<name>A0A8J7IGP4_9FLAO</name>
<proteinExistence type="predicted"/>
<evidence type="ECO:0000259" key="5">
    <source>
        <dbReference type="PROSITE" id="PS51352"/>
    </source>
</evidence>
<dbReference type="PANTHER" id="PTHR42852">
    <property type="entry name" value="THIOL:DISULFIDE INTERCHANGE PROTEIN DSBE"/>
    <property type="match status" value="1"/>
</dbReference>
<gene>
    <name evidence="6" type="ORF">JF259_15035</name>
</gene>
<keyword evidence="4" id="KW-0676">Redox-active center</keyword>
<comment type="subcellular location">
    <subcellularLocation>
        <location evidence="1">Cell envelope</location>
    </subcellularLocation>
</comment>
<keyword evidence="2" id="KW-0201">Cytochrome c-type biogenesis</keyword>
<dbReference type="GO" id="GO:0030313">
    <property type="term" value="C:cell envelope"/>
    <property type="evidence" value="ECO:0007669"/>
    <property type="project" value="UniProtKB-SubCell"/>
</dbReference>
<dbReference type="Proteomes" id="UP000610931">
    <property type="component" value="Unassembled WGS sequence"/>
</dbReference>
<organism evidence="6 7">
    <name type="scientific">Snuella sedimenti</name>
    <dbReference type="NCBI Taxonomy" id="2798802"/>
    <lineage>
        <taxon>Bacteria</taxon>
        <taxon>Pseudomonadati</taxon>
        <taxon>Bacteroidota</taxon>
        <taxon>Flavobacteriia</taxon>
        <taxon>Flavobacteriales</taxon>
        <taxon>Flavobacteriaceae</taxon>
        <taxon>Snuella</taxon>
    </lineage>
</organism>
<dbReference type="GO" id="GO:0016491">
    <property type="term" value="F:oxidoreductase activity"/>
    <property type="evidence" value="ECO:0007669"/>
    <property type="project" value="InterPro"/>
</dbReference>
<evidence type="ECO:0000313" key="6">
    <source>
        <dbReference type="EMBL" id="MBJ6369407.1"/>
    </source>
</evidence>
<dbReference type="SUPFAM" id="SSF52833">
    <property type="entry name" value="Thioredoxin-like"/>
    <property type="match status" value="1"/>
</dbReference>
<feature type="domain" description="Thioredoxin" evidence="5">
    <location>
        <begin position="314"/>
        <end position="458"/>
    </location>
</feature>
<dbReference type="CDD" id="cd02966">
    <property type="entry name" value="TlpA_like_family"/>
    <property type="match status" value="1"/>
</dbReference>
<keyword evidence="7" id="KW-1185">Reference proteome</keyword>
<dbReference type="RefSeq" id="WP_199116487.1">
    <property type="nucleotide sequence ID" value="NZ_JAELVQ010000026.1"/>
</dbReference>
<evidence type="ECO:0000256" key="4">
    <source>
        <dbReference type="ARBA" id="ARBA00023284"/>
    </source>
</evidence>
<dbReference type="PROSITE" id="PS51352">
    <property type="entry name" value="THIOREDOXIN_2"/>
    <property type="match status" value="1"/>
</dbReference>
<dbReference type="InterPro" id="IPR013766">
    <property type="entry name" value="Thioredoxin_domain"/>
</dbReference>
<evidence type="ECO:0000313" key="7">
    <source>
        <dbReference type="Proteomes" id="UP000610931"/>
    </source>
</evidence>
<protein>
    <submittedName>
        <fullName evidence="6">TlpA family protein disulfide reductase</fullName>
    </submittedName>
</protein>
<dbReference type="InterPro" id="IPR036249">
    <property type="entry name" value="Thioredoxin-like_sf"/>
</dbReference>
<dbReference type="Pfam" id="PF08534">
    <property type="entry name" value="Redoxin"/>
    <property type="match status" value="1"/>
</dbReference>
<dbReference type="PANTHER" id="PTHR42852:SF6">
    <property type="entry name" value="THIOL:DISULFIDE INTERCHANGE PROTEIN DSBE"/>
    <property type="match status" value="1"/>
</dbReference>
<keyword evidence="3" id="KW-1015">Disulfide bond</keyword>
<evidence type="ECO:0000256" key="2">
    <source>
        <dbReference type="ARBA" id="ARBA00022748"/>
    </source>
</evidence>
<evidence type="ECO:0000256" key="1">
    <source>
        <dbReference type="ARBA" id="ARBA00004196"/>
    </source>
</evidence>
<dbReference type="InterPro" id="IPR013740">
    <property type="entry name" value="Redoxin"/>
</dbReference>
<evidence type="ECO:0000256" key="3">
    <source>
        <dbReference type="ARBA" id="ARBA00023157"/>
    </source>
</evidence>